<organism evidence="1 2">
    <name type="scientific">Vibrio algicola</name>
    <dbReference type="NCBI Taxonomy" id="2662262"/>
    <lineage>
        <taxon>Bacteria</taxon>
        <taxon>Pseudomonadati</taxon>
        <taxon>Pseudomonadota</taxon>
        <taxon>Gammaproteobacteria</taxon>
        <taxon>Vibrionales</taxon>
        <taxon>Vibrionaceae</taxon>
        <taxon>Vibrio</taxon>
    </lineage>
</organism>
<sequence>MSKQLFDKSGKEVPERPAMDNDDVRLLVINNAVEALFKGKYCPFEYHEREELLETLIAEYSDYDDEYALAKKFEDYGWDVNRDFVNNLECVTGEISSSLNETIKAWFDAYQPIPPYSTGTQITVISFNGKETGVIESIYEYDQATYTVKLDNQLDSDTSRRLIKFEDATLAE</sequence>
<evidence type="ECO:0000313" key="1">
    <source>
        <dbReference type="EMBL" id="QGA66627.1"/>
    </source>
</evidence>
<dbReference type="AlphaFoldDB" id="A0A5Q0TNJ2"/>
<accession>A0A5Q0TNJ2</accession>
<gene>
    <name evidence="1" type="ORF">GFB47_14555</name>
</gene>
<dbReference type="EMBL" id="CP045700">
    <property type="protein sequence ID" value="QGA66627.1"/>
    <property type="molecule type" value="Genomic_DNA"/>
</dbReference>
<dbReference type="Proteomes" id="UP000348942">
    <property type="component" value="Chromosome 2"/>
</dbReference>
<dbReference type="RefSeq" id="WP_153448760.1">
    <property type="nucleotide sequence ID" value="NZ_CP045700.1"/>
</dbReference>
<name>A0A5Q0TNJ2_9VIBR</name>
<protein>
    <submittedName>
        <fullName evidence="1">Uncharacterized protein</fullName>
    </submittedName>
</protein>
<reference evidence="1 2" key="1">
    <citation type="submission" date="2019-10" db="EMBL/GenBank/DDBJ databases">
        <title>Vibrio sp. nov., isolated from Coralline algae surface.</title>
        <authorList>
            <person name="Geng Y."/>
            <person name="Zhang X."/>
        </authorList>
    </citation>
    <scope>NUCLEOTIDE SEQUENCE [LARGE SCALE GENOMIC DNA]</scope>
    <source>
        <strain evidence="1 2">SM1977</strain>
    </source>
</reference>
<evidence type="ECO:0000313" key="2">
    <source>
        <dbReference type="Proteomes" id="UP000348942"/>
    </source>
</evidence>
<proteinExistence type="predicted"/>
<keyword evidence="2" id="KW-1185">Reference proteome</keyword>